<evidence type="ECO:0000256" key="6">
    <source>
        <dbReference type="SAM" id="MobiDB-lite"/>
    </source>
</evidence>
<dbReference type="Pfam" id="PF16134">
    <property type="entry name" value="THOC2_N"/>
    <property type="match status" value="2"/>
</dbReference>
<reference evidence="8 9" key="1">
    <citation type="journal article" date="2012" name="Genome Biol.">
        <title>Genome and low-iron response of an oceanic diatom adapted to chronic iron limitation.</title>
        <authorList>
            <person name="Lommer M."/>
            <person name="Specht M."/>
            <person name="Roy A.S."/>
            <person name="Kraemer L."/>
            <person name="Andreson R."/>
            <person name="Gutowska M.A."/>
            <person name="Wolf J."/>
            <person name="Bergner S.V."/>
            <person name="Schilhabel M.B."/>
            <person name="Klostermeier U.C."/>
            <person name="Beiko R.G."/>
            <person name="Rosenstiel P."/>
            <person name="Hippler M."/>
            <person name="Laroche J."/>
        </authorList>
    </citation>
    <scope>NUCLEOTIDE SEQUENCE [LARGE SCALE GENOMIC DNA]</scope>
    <source>
        <strain evidence="8 9">CCMP1005</strain>
    </source>
</reference>
<comment type="similarity">
    <text evidence="2">Belongs to the THOC2 family.</text>
</comment>
<sequence>MASLPSEEEAKAALQGGADSWRNLVLRALAFGTEYHVVVTQQQAASSSGDLRGRLPSRAEEAANLLATSLEGYLAQMHHEAPQDTAFSIQDQMKSDPVINATVESLWTVGCLVSSEDESKTPTEGGAGGGDDQTPKQISNDCLVTIIRALARPRPAQQSNQMDTTDDSSPPPNNLPLIPTSLLQTSLELQLLEQVGMLPKAIPLKKKNPNQPDKTPASDAVRRLRKLNTDLYYRQNKFNLLAEESEGYAKLLNYLIVGIRDGGVTAPGAVRHVTELIGAFDLDPNRVLDLSLDVLECSLRDAVRSGEARSFADVRKGGEDEWGISHLRSSLGGRVASAPVIGTLLGLIRELDGNGSAIVHLLAFKYRHYYSISISSAAPPSGGGKTEPKKSDEAAKAPSRVYPGSLYLVTAFLCSHGLLDVHGLLPHFTAIYSTKLGGAEEPSALTATTLLKHYTAFCEETVKRLKKLGSISLNSKKDDKKEVVKDESRESLGASLKFDPVLGIFRALLAVGTDWNACAAFLTHGVDGGNFASLVKGGDADGLSSAMDLAVCAACTLSEDVAGDVCAWVSSSISEVCGGAQPPAKSLSGARDGGKRGSSVLSSSEPLVIPREAALADVSITLAPPLRALVQSGKMQKAQSLYLKICKLYKSKLHSLAGDSKGESLKVDVNTLEVFGSFLVPALSLFQSNEGLAKEVWAVISQLPYTVRYKLYSEWRHPGLEKGTLRMLMPRDIKSGNTGKPLAIIESEIKTGVDARYVLKRISKENIREQGPNLARTSHNNPLVVFSDILGKIESYDNMILMMVDAFQFVSELGRDVIGYCLLTSLGGDGNKGRKKISGLNTEQWLASLESFTGAFYLKFPDVELRGILAYLTNQFKQGIPSELGVLRSLIKTAGGYGFVDYDSTAALSNLQLDGRCGSRLLRRETSSFGVVDDINRKASQHLRSYLQGDDLGVIILILLSQIRGKILYKKPSETTKEHIKVIGNTYDDCEAVLCLLLEYLSDSSMDSQAKEKFARSMPPVMELHETYGVDPAVAFMLCRPLIRKALFFKDDTMLTSNEELPTYLKPFASSSGETHPYETLLPGTARSIISPHLFETFYSLAIYDILCPEERYKVDIERLNKDCERLVQFQKGGEAARSQMAALVAQATAAGGTEMQIRQATAFTKEHQAQLDRLRRNIDQLTKDFQRQQLRCKLVQSKLQEDREKLTASSGANSVTFAPAFMTFCVYPRLLLSPQDALFCAHFVKLLHKTKVPGFLTLELIDVIVDAVVAGLFCSSEDEAGNLSIFLNEIWKSANAWRYDNDAFASELKSTPGALLSEEFAKKHGIGDHATAEGVTHDDYKNLYTDWHIKIGSAAIGCLKSTEYMHTRAALIILSRIVRVFPTQPKTGEKILTTLEPLQNDERTKPDIRATAQGYGSQLMKSRDEGLWKEESVAVTKAREEKEKLKAEERKKKLAEQQEAMKKEQAEIEREIGYQPGGRGWGRREERGGRPRGMDQRMDLRMRGGPPLNAAAVTFQPKVGAARDLSRGPPPQPPMDARRGIDSERWERGRQPDSRNDPRGQRRKRSRSPDRGGEDSRGGPEKRLRGGEAGWEPPARRNQSSSSEQAGNNTNNNSNNNRGVSRRPDSRRGAPALRFAGRTLVVVLRREDASKTKLCLLTYPQRWPQQAQLMSTVAHPVSLEDGFQQKDLAIPMTVGEAVNFLMDSVKSLQSLQRPPGDASQSQDLDSVAGSKSVAPALFESNSIEVSCINPRGKFQLSMHQNGIILRNPKAEVLAVPSSSVAQAIVFRKPEDYRKVKQMKASSNEKPLPGHILLIRLEDGSDISFRKKVLNQICITLPPYPVSGDESLPSQSAEEQWWNGLNACLGKGLVRVQATMDMSAYDSGNSYVFAAEGDVNGASSTSAGLPCVTCHQGFNDGALYPLREGLLFFKPPMFIPRSSLASISCGRGPGGSRFVDMMVQLDDDEEEGSKKSNNLEFTNINRDELSKLNDYIHKTLIPAMQADAASESEAEKSDDESVAVAQVLDSDTEEDDVDENEDGMVSGRRSKRAAAKIGRETTKAHFGSKTAEDDSDDDDSDEYGEDDLSDTEGSQDEFEGDSDVSDSDADEPRGKKARVE</sequence>
<evidence type="ECO:0000256" key="5">
    <source>
        <dbReference type="SAM" id="Coils"/>
    </source>
</evidence>
<dbReference type="SMART" id="SM01287">
    <property type="entry name" value="Rtt106"/>
    <property type="match status" value="1"/>
</dbReference>
<comment type="subcellular location">
    <subcellularLocation>
        <location evidence="1">Nucleus</location>
    </subcellularLocation>
</comment>
<evidence type="ECO:0000259" key="7">
    <source>
        <dbReference type="SMART" id="SM01287"/>
    </source>
</evidence>
<dbReference type="OrthoDB" id="29024at2759"/>
<feature type="region of interest" description="Disordered" evidence="6">
    <location>
        <begin position="115"/>
        <end position="137"/>
    </location>
</feature>
<dbReference type="GO" id="GO:0006397">
    <property type="term" value="P:mRNA processing"/>
    <property type="evidence" value="ECO:0007669"/>
    <property type="project" value="InterPro"/>
</dbReference>
<dbReference type="InterPro" id="IPR040007">
    <property type="entry name" value="Tho2"/>
</dbReference>
<dbReference type="Pfam" id="PF11732">
    <property type="entry name" value="Thoc2"/>
    <property type="match status" value="1"/>
</dbReference>
<dbReference type="Pfam" id="PF11262">
    <property type="entry name" value="Tho2"/>
    <property type="match status" value="1"/>
</dbReference>
<feature type="domain" description="Histone chaperone RTT106/FACT complex subunit SPT16-like middle" evidence="7">
    <location>
        <begin position="1905"/>
        <end position="2002"/>
    </location>
</feature>
<feature type="compositionally biased region" description="Low complexity" evidence="6">
    <location>
        <begin position="1609"/>
        <end position="1618"/>
    </location>
</feature>
<dbReference type="EMBL" id="AGNL01018287">
    <property type="protein sequence ID" value="EJK63366.1"/>
    <property type="molecule type" value="Genomic_DNA"/>
</dbReference>
<dbReference type="InterPro" id="IPR011993">
    <property type="entry name" value="PH-like_dom_sf"/>
</dbReference>
<feature type="region of interest" description="Disordered" evidence="6">
    <location>
        <begin position="153"/>
        <end position="179"/>
    </location>
</feature>
<dbReference type="GO" id="GO:0000445">
    <property type="term" value="C:THO complex part of transcription export complex"/>
    <property type="evidence" value="ECO:0007669"/>
    <property type="project" value="TreeGrafter"/>
</dbReference>
<feature type="compositionally biased region" description="Basic and acidic residues" evidence="6">
    <location>
        <begin position="2106"/>
        <end position="2116"/>
    </location>
</feature>
<keyword evidence="4" id="KW-0539">Nucleus</keyword>
<dbReference type="GO" id="GO:0003729">
    <property type="term" value="F:mRNA binding"/>
    <property type="evidence" value="ECO:0007669"/>
    <property type="project" value="TreeGrafter"/>
</dbReference>
<feature type="region of interest" description="Disordered" evidence="6">
    <location>
        <begin position="1441"/>
        <end position="1632"/>
    </location>
</feature>
<accession>K0SQN8</accession>
<dbReference type="InterPro" id="IPR032302">
    <property type="entry name" value="THOC2_N"/>
</dbReference>
<comment type="caution">
    <text evidence="8">The sequence shown here is derived from an EMBL/GenBank/DDBJ whole genome shotgun (WGS) entry which is preliminary data.</text>
</comment>
<evidence type="ECO:0000256" key="2">
    <source>
        <dbReference type="ARBA" id="ARBA00007857"/>
    </source>
</evidence>
<dbReference type="InterPro" id="IPR021726">
    <property type="entry name" value="THO_THOC2_N"/>
</dbReference>
<feature type="compositionally biased region" description="Basic and acidic residues" evidence="6">
    <location>
        <begin position="386"/>
        <end position="395"/>
    </location>
</feature>
<organism evidence="8 9">
    <name type="scientific">Thalassiosira oceanica</name>
    <name type="common">Marine diatom</name>
    <dbReference type="NCBI Taxonomy" id="159749"/>
    <lineage>
        <taxon>Eukaryota</taxon>
        <taxon>Sar</taxon>
        <taxon>Stramenopiles</taxon>
        <taxon>Ochrophyta</taxon>
        <taxon>Bacillariophyta</taxon>
        <taxon>Coscinodiscophyceae</taxon>
        <taxon>Thalassiosirophycidae</taxon>
        <taxon>Thalassiosirales</taxon>
        <taxon>Thalassiosiraceae</taxon>
        <taxon>Thalassiosira</taxon>
    </lineage>
</organism>
<dbReference type="InterPro" id="IPR021418">
    <property type="entry name" value="THO_THOC2_C"/>
</dbReference>
<feature type="compositionally biased region" description="Polar residues" evidence="6">
    <location>
        <begin position="1598"/>
        <end position="1608"/>
    </location>
</feature>
<feature type="region of interest" description="Disordered" evidence="6">
    <location>
        <begin position="577"/>
        <end position="602"/>
    </location>
</feature>
<evidence type="ECO:0000256" key="3">
    <source>
        <dbReference type="ARBA" id="ARBA00019596"/>
    </source>
</evidence>
<feature type="compositionally biased region" description="Acidic residues" evidence="6">
    <location>
        <begin position="2069"/>
        <end position="2105"/>
    </location>
</feature>
<feature type="region of interest" description="Disordered" evidence="6">
    <location>
        <begin position="2024"/>
        <end position="2116"/>
    </location>
</feature>
<dbReference type="GO" id="GO:0006406">
    <property type="term" value="P:mRNA export from nucleus"/>
    <property type="evidence" value="ECO:0007669"/>
    <property type="project" value="InterPro"/>
</dbReference>
<dbReference type="PANTHER" id="PTHR21597">
    <property type="entry name" value="THO2 PROTEIN"/>
    <property type="match status" value="1"/>
</dbReference>
<feature type="compositionally biased region" description="Basic and acidic residues" evidence="6">
    <location>
        <begin position="1441"/>
        <end position="1473"/>
    </location>
</feature>
<evidence type="ECO:0000313" key="9">
    <source>
        <dbReference type="Proteomes" id="UP000266841"/>
    </source>
</evidence>
<dbReference type="Pfam" id="PF08512">
    <property type="entry name" value="Rttp106-like_middle"/>
    <property type="match status" value="1"/>
</dbReference>
<feature type="region of interest" description="Disordered" evidence="6">
    <location>
        <begin position="377"/>
        <end position="396"/>
    </location>
</feature>
<dbReference type="SUPFAM" id="SSF50729">
    <property type="entry name" value="PH domain-like"/>
    <property type="match status" value="1"/>
</dbReference>
<evidence type="ECO:0000256" key="4">
    <source>
        <dbReference type="ARBA" id="ARBA00023242"/>
    </source>
</evidence>
<protein>
    <recommendedName>
        <fullName evidence="3">THO complex subunit 2</fullName>
    </recommendedName>
</protein>
<gene>
    <name evidence="8" type="ORF">THAOC_15974</name>
</gene>
<feature type="compositionally biased region" description="Basic and acidic residues" evidence="6">
    <location>
        <begin position="1537"/>
        <end position="1561"/>
    </location>
</feature>
<evidence type="ECO:0000313" key="8">
    <source>
        <dbReference type="EMBL" id="EJK63366.1"/>
    </source>
</evidence>
<proteinExistence type="inferred from homology"/>
<keyword evidence="5" id="KW-0175">Coiled coil</keyword>
<dbReference type="Gene3D" id="2.30.29.30">
    <property type="entry name" value="Pleckstrin-homology domain (PH domain)/Phosphotyrosine-binding domain (PTB)"/>
    <property type="match status" value="1"/>
</dbReference>
<dbReference type="OMA" id="YDNDAFA"/>
<dbReference type="PANTHER" id="PTHR21597:SF0">
    <property type="entry name" value="THO COMPLEX SUBUNIT 2"/>
    <property type="match status" value="1"/>
</dbReference>
<feature type="compositionally biased region" description="Acidic residues" evidence="6">
    <location>
        <begin position="2026"/>
        <end position="2038"/>
    </location>
</feature>
<keyword evidence="9" id="KW-1185">Reference proteome</keyword>
<feature type="compositionally biased region" description="Basic and acidic residues" evidence="6">
    <location>
        <begin position="1483"/>
        <end position="1503"/>
    </location>
</feature>
<dbReference type="Proteomes" id="UP000266841">
    <property type="component" value="Unassembled WGS sequence"/>
</dbReference>
<feature type="coiled-coil region" evidence="5">
    <location>
        <begin position="1165"/>
        <end position="1192"/>
    </location>
</feature>
<dbReference type="InterPro" id="IPR013719">
    <property type="entry name" value="RTT106/SPT16-like_middle_dom"/>
</dbReference>
<name>K0SQN8_THAOC</name>
<evidence type="ECO:0000256" key="1">
    <source>
        <dbReference type="ARBA" id="ARBA00004123"/>
    </source>
</evidence>
<dbReference type="eggNOG" id="KOG1874">
    <property type="taxonomic scope" value="Eukaryota"/>
</dbReference>
<feature type="compositionally biased region" description="Basic and acidic residues" evidence="6">
    <location>
        <begin position="1568"/>
        <end position="1587"/>
    </location>
</feature>